<dbReference type="InterPro" id="IPR003043">
    <property type="entry name" value="Uropor_MeTrfase_CS"/>
</dbReference>
<evidence type="ECO:0000256" key="8">
    <source>
        <dbReference type="RuleBase" id="RU003960"/>
    </source>
</evidence>
<dbReference type="PIRSF" id="PIRSF036427">
    <property type="entry name" value="Precrrn-2_mtase"/>
    <property type="match status" value="1"/>
</dbReference>
<dbReference type="InterPro" id="IPR006364">
    <property type="entry name" value="CobI/CbiL/CobIJ_dom"/>
</dbReference>
<evidence type="ECO:0000256" key="6">
    <source>
        <dbReference type="ARBA" id="ARBA00022691"/>
    </source>
</evidence>
<accession>A0A2A2MG92</accession>
<keyword evidence="6" id="KW-0949">S-adenosyl-L-methionine</keyword>
<comment type="similarity">
    <text evidence="2 7 8">Belongs to the precorrin methyltransferase family.</text>
</comment>
<dbReference type="GO" id="GO:0009236">
    <property type="term" value="P:cobalamin biosynthetic process"/>
    <property type="evidence" value="ECO:0007669"/>
    <property type="project" value="UniProtKB-UniRule"/>
</dbReference>
<dbReference type="PROSITE" id="PS00840">
    <property type="entry name" value="SUMT_2"/>
    <property type="match status" value="1"/>
</dbReference>
<feature type="domain" description="Tetrapyrrole methylase" evidence="9">
    <location>
        <begin position="8"/>
        <end position="214"/>
    </location>
</feature>
<dbReference type="InterPro" id="IPR012382">
    <property type="entry name" value="CobI/CbiL"/>
</dbReference>
<dbReference type="OrthoDB" id="9804789at2"/>
<dbReference type="Gene3D" id="3.30.950.10">
    <property type="entry name" value="Methyltransferase, Cobalt-precorrin-4 Transmethylase, Domain 2"/>
    <property type="match status" value="1"/>
</dbReference>
<protein>
    <submittedName>
        <fullName evidence="10">Cobalt-factor II C(20)-methyltransferase</fullName>
    </submittedName>
</protein>
<dbReference type="GO" id="GO:0030788">
    <property type="term" value="F:precorrin-2 C20-methyltransferase activity"/>
    <property type="evidence" value="ECO:0007669"/>
    <property type="project" value="InterPro"/>
</dbReference>
<keyword evidence="3" id="KW-0169">Cobalamin biosynthesis</keyword>
<dbReference type="GO" id="GO:0032259">
    <property type="term" value="P:methylation"/>
    <property type="evidence" value="ECO:0007669"/>
    <property type="project" value="UniProtKB-KW"/>
</dbReference>
<evidence type="ECO:0000313" key="11">
    <source>
        <dbReference type="Proteomes" id="UP000218796"/>
    </source>
</evidence>
<sequence>MNISVKGKVWAISTGPGSSDLITVRAARQLATLDVLYAPAGRKGGDSLALSIVREYLRPDLEIKERHFPMSADQGEKSSAWDGVAQEMRADADHGLQVGFITLGDAMLFSTWVFLLERLQGGVDIEIIPGVTSFACIAARAQFPLAMEQQSMAVVACTAPESELEQALRNHECVVMMKVYGRVPQIRELLRRLNLLDHAMLMAEASLPNEQCFRHLDEISEQTALPYFSTILVNRTVSTKQSKEHQ</sequence>
<dbReference type="RefSeq" id="WP_008812545.1">
    <property type="nucleotide sequence ID" value="NZ_CALECD010000057.1"/>
</dbReference>
<dbReference type="PROSITE" id="PS00839">
    <property type="entry name" value="SUMT_1"/>
    <property type="match status" value="1"/>
</dbReference>
<evidence type="ECO:0000256" key="7">
    <source>
        <dbReference type="PIRNR" id="PIRNR036427"/>
    </source>
</evidence>
<dbReference type="InterPro" id="IPR000878">
    <property type="entry name" value="4pyrrol_Mease"/>
</dbReference>
<evidence type="ECO:0000313" key="10">
    <source>
        <dbReference type="EMBL" id="PAV97958.1"/>
    </source>
</evidence>
<comment type="pathway">
    <text evidence="1">Cofactor biosynthesis; adenosylcobalamin biosynthesis.</text>
</comment>
<dbReference type="NCBIfam" id="TIGR01467">
    <property type="entry name" value="cobI_cbiL"/>
    <property type="match status" value="1"/>
</dbReference>
<name>A0A2A2MG92_9GAMM</name>
<evidence type="ECO:0000259" key="9">
    <source>
        <dbReference type="Pfam" id="PF00590"/>
    </source>
</evidence>
<evidence type="ECO:0000256" key="4">
    <source>
        <dbReference type="ARBA" id="ARBA00022603"/>
    </source>
</evidence>
<keyword evidence="4 8" id="KW-0489">Methyltransferase</keyword>
<evidence type="ECO:0000256" key="1">
    <source>
        <dbReference type="ARBA" id="ARBA00004953"/>
    </source>
</evidence>
<dbReference type="Pfam" id="PF00590">
    <property type="entry name" value="TP_methylase"/>
    <property type="match status" value="1"/>
</dbReference>
<reference evidence="10 11" key="1">
    <citation type="submission" date="2017-08" db="EMBL/GenBank/DDBJ databases">
        <title>Draft Genome Sequence of Hafnia alvei CITHA-6 Isolated from Raw Bovine Milk.</title>
        <authorList>
            <person name="Culligan E.P."/>
            <person name="Mcsweeney A."/>
            <person name="O'Doherty C."/>
            <person name="Gleeson E."/>
            <person name="O'Riordan D."/>
            <person name="Sleator R.D."/>
        </authorList>
    </citation>
    <scope>NUCLEOTIDE SEQUENCE [LARGE SCALE GENOMIC DNA]</scope>
    <source>
        <strain evidence="10 11">CITHA-6</strain>
    </source>
</reference>
<dbReference type="InterPro" id="IPR035996">
    <property type="entry name" value="4pyrrol_Methylase_sf"/>
</dbReference>
<dbReference type="InterPro" id="IPR014776">
    <property type="entry name" value="4pyrrole_Mease_sub2"/>
</dbReference>
<dbReference type="NCBIfam" id="NF004061">
    <property type="entry name" value="PRK05576.1-4"/>
    <property type="match status" value="1"/>
</dbReference>
<keyword evidence="5 8" id="KW-0808">Transferase</keyword>
<dbReference type="PANTHER" id="PTHR43467:SF2">
    <property type="entry name" value="COBALT-PRECORRIN-2 C(20)-METHYLTRANSFERASE"/>
    <property type="match status" value="1"/>
</dbReference>
<dbReference type="AlphaFoldDB" id="A0A2A2MG92"/>
<dbReference type="EMBL" id="NQMS01000001">
    <property type="protein sequence ID" value="PAV97958.1"/>
    <property type="molecule type" value="Genomic_DNA"/>
</dbReference>
<evidence type="ECO:0000256" key="2">
    <source>
        <dbReference type="ARBA" id="ARBA00005879"/>
    </source>
</evidence>
<dbReference type="Gene3D" id="3.40.1010.10">
    <property type="entry name" value="Cobalt-precorrin-4 Transmethylase, Domain 1"/>
    <property type="match status" value="1"/>
</dbReference>
<dbReference type="SUPFAM" id="SSF53790">
    <property type="entry name" value="Tetrapyrrole methylase"/>
    <property type="match status" value="1"/>
</dbReference>
<proteinExistence type="inferred from homology"/>
<dbReference type="UniPathway" id="UPA00148"/>
<keyword evidence="11" id="KW-1185">Reference proteome</keyword>
<dbReference type="CDD" id="cd11645">
    <property type="entry name" value="Precorrin_2_C20_MT"/>
    <property type="match status" value="1"/>
</dbReference>
<dbReference type="InterPro" id="IPR014777">
    <property type="entry name" value="4pyrrole_Mease_sub1"/>
</dbReference>
<evidence type="ECO:0000256" key="5">
    <source>
        <dbReference type="ARBA" id="ARBA00022679"/>
    </source>
</evidence>
<organism evidence="10 11">
    <name type="scientific">Hafnia paralvei</name>
    <dbReference type="NCBI Taxonomy" id="546367"/>
    <lineage>
        <taxon>Bacteria</taxon>
        <taxon>Pseudomonadati</taxon>
        <taxon>Pseudomonadota</taxon>
        <taxon>Gammaproteobacteria</taxon>
        <taxon>Enterobacterales</taxon>
        <taxon>Hafniaceae</taxon>
        <taxon>Hafnia</taxon>
    </lineage>
</organism>
<evidence type="ECO:0000256" key="3">
    <source>
        <dbReference type="ARBA" id="ARBA00022573"/>
    </source>
</evidence>
<dbReference type="PANTHER" id="PTHR43467">
    <property type="entry name" value="COBALT-PRECORRIN-2 C(20)-METHYLTRANSFERASE"/>
    <property type="match status" value="1"/>
</dbReference>
<gene>
    <name evidence="10" type="ORF">CJD50_00265</name>
</gene>
<dbReference type="Proteomes" id="UP000218796">
    <property type="component" value="Unassembled WGS sequence"/>
</dbReference>
<comment type="caution">
    <text evidence="10">The sequence shown here is derived from an EMBL/GenBank/DDBJ whole genome shotgun (WGS) entry which is preliminary data.</text>
</comment>